<dbReference type="Pfam" id="PF08241">
    <property type="entry name" value="Methyltransf_11"/>
    <property type="match status" value="1"/>
</dbReference>
<protein>
    <submittedName>
        <fullName evidence="2">SAM-dependent methyltransferase</fullName>
    </submittedName>
</protein>
<dbReference type="KEGG" id="ome:OLMES_5537"/>
<evidence type="ECO:0000259" key="1">
    <source>
        <dbReference type="Pfam" id="PF08241"/>
    </source>
</evidence>
<dbReference type="InterPro" id="IPR013216">
    <property type="entry name" value="Methyltransf_11"/>
</dbReference>
<dbReference type="CDD" id="cd02440">
    <property type="entry name" value="AdoMet_MTases"/>
    <property type="match status" value="1"/>
</dbReference>
<feature type="domain" description="Methyltransferase type 11" evidence="1">
    <location>
        <begin position="46"/>
        <end position="133"/>
    </location>
</feature>
<dbReference type="PANTHER" id="PTHR42912">
    <property type="entry name" value="METHYLTRANSFERASE"/>
    <property type="match status" value="1"/>
</dbReference>
<name>A0A1Y0IG93_9GAMM</name>
<sequence>MDHHEISDIYLSRHVARNGRLLERSNDPRLRYIGQYIPQDKKSVILDAGCGDGKLAMYWHQRGYEKIQGIDLFDELNTWNTFNYRKASISQTGLADNSVDFIYCLGVILYLDDPAEGFAELYRILKPGGKVVFSAHTVHSPFTWERRLNRKFGGEIHLRDVKFKSADTYVTQSRRVGFRVLDMDGYELLWLPRLLRRVYRKLRQSIFGSGKRDGSAPEPWRKRPSWLKWLYATSAYHMLIALEKPEKT</sequence>
<dbReference type="GO" id="GO:0008757">
    <property type="term" value="F:S-adenosylmethionine-dependent methyltransferase activity"/>
    <property type="evidence" value="ECO:0007669"/>
    <property type="project" value="InterPro"/>
</dbReference>
<proteinExistence type="predicted"/>
<organism evidence="2 3">
    <name type="scientific">Oleiphilus messinensis</name>
    <dbReference type="NCBI Taxonomy" id="141451"/>
    <lineage>
        <taxon>Bacteria</taxon>
        <taxon>Pseudomonadati</taxon>
        <taxon>Pseudomonadota</taxon>
        <taxon>Gammaproteobacteria</taxon>
        <taxon>Oceanospirillales</taxon>
        <taxon>Oleiphilaceae</taxon>
        <taxon>Oleiphilus</taxon>
    </lineage>
</organism>
<accession>A0A1Y0IG93</accession>
<dbReference type="AlphaFoldDB" id="A0A1Y0IG93"/>
<dbReference type="Gene3D" id="3.40.50.150">
    <property type="entry name" value="Vaccinia Virus protein VP39"/>
    <property type="match status" value="1"/>
</dbReference>
<gene>
    <name evidence="2" type="ORF">OLMES_5537</name>
</gene>
<dbReference type="GO" id="GO:0032259">
    <property type="term" value="P:methylation"/>
    <property type="evidence" value="ECO:0007669"/>
    <property type="project" value="UniProtKB-KW"/>
</dbReference>
<dbReference type="InterPro" id="IPR050508">
    <property type="entry name" value="Methyltransf_Superfamily"/>
</dbReference>
<dbReference type="RefSeq" id="WP_087464182.1">
    <property type="nucleotide sequence ID" value="NZ_CP021425.1"/>
</dbReference>
<dbReference type="EMBL" id="CP021425">
    <property type="protein sequence ID" value="ARU59517.1"/>
    <property type="molecule type" value="Genomic_DNA"/>
</dbReference>
<dbReference type="InterPro" id="IPR029063">
    <property type="entry name" value="SAM-dependent_MTases_sf"/>
</dbReference>
<reference evidence="2 3" key="1">
    <citation type="submission" date="2017-05" db="EMBL/GenBank/DDBJ databases">
        <title>Genomic insights into alkan degradation activity of Oleiphilus messinensis.</title>
        <authorList>
            <person name="Kozyavkin S.A."/>
            <person name="Slesarev A.I."/>
            <person name="Golyshin P.N."/>
            <person name="Korzhenkov A."/>
            <person name="Golyshina O.N."/>
            <person name="Toshchakov S.V."/>
        </authorList>
    </citation>
    <scope>NUCLEOTIDE SEQUENCE [LARGE SCALE GENOMIC DNA]</scope>
    <source>
        <strain evidence="2 3">ME102</strain>
    </source>
</reference>
<dbReference type="SUPFAM" id="SSF53335">
    <property type="entry name" value="S-adenosyl-L-methionine-dependent methyltransferases"/>
    <property type="match status" value="1"/>
</dbReference>
<dbReference type="OrthoDB" id="323463at2"/>
<dbReference type="Proteomes" id="UP000196027">
    <property type="component" value="Chromosome"/>
</dbReference>
<evidence type="ECO:0000313" key="2">
    <source>
        <dbReference type="EMBL" id="ARU59517.1"/>
    </source>
</evidence>
<keyword evidence="2" id="KW-0808">Transferase</keyword>
<keyword evidence="2" id="KW-0489">Methyltransferase</keyword>
<evidence type="ECO:0000313" key="3">
    <source>
        <dbReference type="Proteomes" id="UP000196027"/>
    </source>
</evidence>
<keyword evidence="3" id="KW-1185">Reference proteome</keyword>
<dbReference type="PANTHER" id="PTHR42912:SF93">
    <property type="entry name" value="N6-ADENOSINE-METHYLTRANSFERASE TMT1A"/>
    <property type="match status" value="1"/>
</dbReference>